<sequence length="177" mass="19887">MSDIPETFSVGSLYIAGFTQAAKEPHKALIIPTDTQSGFLVHIRIDRETSPNWTYQSRKQRIAGEMFLSSLLKIHDIAAGEITVDQLRQAATAVPVPDNDQFGECGPWLFKVIHQLHKSRLVTMQTERRGSDEAQDEHHIAIVLGKLAQEFKDLAEGSRAFARRERFPNVAVSQFCL</sequence>
<comment type="caution">
    <text evidence="1">The sequence shown here is derived from an EMBL/GenBank/DDBJ whole genome shotgun (WGS) entry which is preliminary data.</text>
</comment>
<dbReference type="Pfam" id="PF20174">
    <property type="entry name" value="DUF6540"/>
    <property type="match status" value="1"/>
</dbReference>
<evidence type="ECO:0000313" key="1">
    <source>
        <dbReference type="EMBL" id="TCD67178.1"/>
    </source>
</evidence>
<dbReference type="OrthoDB" id="3002933at2759"/>
<reference evidence="1 2" key="1">
    <citation type="submission" date="2018-11" db="EMBL/GenBank/DDBJ databases">
        <title>Genome assembly of Steccherinum ochraceum LE-BIN_3174, the white-rot fungus of the Steccherinaceae family (The Residual Polyporoid clade, Polyporales, Basidiomycota).</title>
        <authorList>
            <person name="Fedorova T.V."/>
            <person name="Glazunova O.A."/>
            <person name="Landesman E.O."/>
            <person name="Moiseenko K.V."/>
            <person name="Psurtseva N.V."/>
            <person name="Savinova O.S."/>
            <person name="Shakhova N.V."/>
            <person name="Tyazhelova T.V."/>
            <person name="Vasina D.V."/>
        </authorList>
    </citation>
    <scope>NUCLEOTIDE SEQUENCE [LARGE SCALE GENOMIC DNA]</scope>
    <source>
        <strain evidence="1 2">LE-BIN_3174</strain>
    </source>
</reference>
<proteinExistence type="predicted"/>
<evidence type="ECO:0000313" key="2">
    <source>
        <dbReference type="Proteomes" id="UP000292702"/>
    </source>
</evidence>
<dbReference type="EMBL" id="RWJN01000107">
    <property type="protein sequence ID" value="TCD67178.1"/>
    <property type="molecule type" value="Genomic_DNA"/>
</dbReference>
<gene>
    <name evidence="1" type="ORF">EIP91_000404</name>
</gene>
<organism evidence="1 2">
    <name type="scientific">Steccherinum ochraceum</name>
    <dbReference type="NCBI Taxonomy" id="92696"/>
    <lineage>
        <taxon>Eukaryota</taxon>
        <taxon>Fungi</taxon>
        <taxon>Dikarya</taxon>
        <taxon>Basidiomycota</taxon>
        <taxon>Agaricomycotina</taxon>
        <taxon>Agaricomycetes</taxon>
        <taxon>Polyporales</taxon>
        <taxon>Steccherinaceae</taxon>
        <taxon>Steccherinum</taxon>
    </lineage>
</organism>
<name>A0A4R0RTL5_9APHY</name>
<accession>A0A4R0RTL5</accession>
<dbReference type="AlphaFoldDB" id="A0A4R0RTL5"/>
<dbReference type="Proteomes" id="UP000292702">
    <property type="component" value="Unassembled WGS sequence"/>
</dbReference>
<protein>
    <submittedName>
        <fullName evidence="1">Uncharacterized protein</fullName>
    </submittedName>
</protein>
<dbReference type="InterPro" id="IPR046670">
    <property type="entry name" value="DUF6540"/>
</dbReference>
<keyword evidence="2" id="KW-1185">Reference proteome</keyword>